<dbReference type="OrthoDB" id="6621161at2759"/>
<sequence>MSSVARSSPGEDVVTEAWLSAWPDMSEYRTDVDQSHRTSDLHFRLQGSDNAGVADPASEGDDVLHLLNSTDGELSGSHLDAPISESVYIVCGVLIAMVLVGLIIVLLAVTISHNGITTTVEAAAVNNTTATVAGFAVIGSQTAVVANNNVAVSTVIPVTAAAASPPTSCPDSADSASSGLEDDDEESDGVVKSAPLELFLWSHPDPTAFSGTKDTLVRELPCEVPQDSKGLRKNLRGKWKRLVKKKPEDSCSIPPELRDQLKQIYVY</sequence>
<keyword evidence="3" id="KW-1185">Reference proteome</keyword>
<reference evidence="4" key="1">
    <citation type="submission" date="2025-08" db="UniProtKB">
        <authorList>
            <consortium name="RefSeq"/>
        </authorList>
    </citation>
    <scope>IDENTIFICATION</scope>
    <source>
        <tissue evidence="4">Whole organism</tissue>
    </source>
</reference>
<feature type="compositionally biased region" description="Low complexity" evidence="1">
    <location>
        <begin position="162"/>
        <end position="179"/>
    </location>
</feature>
<dbReference type="RefSeq" id="XP_052132751.1">
    <property type="nucleotide sequence ID" value="XM_052276791.1"/>
</dbReference>
<feature type="transmembrane region" description="Helical" evidence="2">
    <location>
        <begin position="87"/>
        <end position="109"/>
    </location>
</feature>
<dbReference type="KEGG" id="foc:113209803"/>
<dbReference type="Proteomes" id="UP000504606">
    <property type="component" value="Unplaced"/>
</dbReference>
<gene>
    <name evidence="4" type="primary">LOC113209803</name>
</gene>
<accession>A0A9C6XBB1</accession>
<evidence type="ECO:0000256" key="2">
    <source>
        <dbReference type="SAM" id="Phobius"/>
    </source>
</evidence>
<evidence type="ECO:0000313" key="3">
    <source>
        <dbReference type="Proteomes" id="UP000504606"/>
    </source>
</evidence>
<evidence type="ECO:0000256" key="1">
    <source>
        <dbReference type="SAM" id="MobiDB-lite"/>
    </source>
</evidence>
<organism evidence="3 4">
    <name type="scientific">Frankliniella occidentalis</name>
    <name type="common">Western flower thrips</name>
    <name type="synonym">Euthrips occidentalis</name>
    <dbReference type="NCBI Taxonomy" id="133901"/>
    <lineage>
        <taxon>Eukaryota</taxon>
        <taxon>Metazoa</taxon>
        <taxon>Ecdysozoa</taxon>
        <taxon>Arthropoda</taxon>
        <taxon>Hexapoda</taxon>
        <taxon>Insecta</taxon>
        <taxon>Pterygota</taxon>
        <taxon>Neoptera</taxon>
        <taxon>Paraneoptera</taxon>
        <taxon>Thysanoptera</taxon>
        <taxon>Terebrantia</taxon>
        <taxon>Thripoidea</taxon>
        <taxon>Thripidae</taxon>
        <taxon>Frankliniella</taxon>
    </lineage>
</organism>
<feature type="region of interest" description="Disordered" evidence="1">
    <location>
        <begin position="162"/>
        <end position="187"/>
    </location>
</feature>
<dbReference type="GeneID" id="113209803"/>
<evidence type="ECO:0000313" key="4">
    <source>
        <dbReference type="RefSeq" id="XP_052132751.1"/>
    </source>
</evidence>
<proteinExistence type="predicted"/>
<protein>
    <submittedName>
        <fullName evidence="4">Uncharacterized protein LOC113209803 isoform X1</fullName>
    </submittedName>
</protein>
<dbReference type="AlphaFoldDB" id="A0A9C6XBB1"/>
<keyword evidence="2" id="KW-0812">Transmembrane</keyword>
<keyword evidence="2" id="KW-0472">Membrane</keyword>
<keyword evidence="2" id="KW-1133">Transmembrane helix</keyword>
<name>A0A9C6XBB1_FRAOC</name>